<evidence type="ECO:0000256" key="1">
    <source>
        <dbReference type="ARBA" id="ARBA00004173"/>
    </source>
</evidence>
<evidence type="ECO:0000256" key="9">
    <source>
        <dbReference type="ARBA" id="ARBA00023128"/>
    </source>
</evidence>
<dbReference type="PANTHER" id="PTHR31069">
    <property type="entry name" value="OLEATE-ACTIVATED TRANSCRIPTION FACTOR 1-RELATED"/>
    <property type="match status" value="1"/>
</dbReference>
<dbReference type="SUPFAM" id="SSF57701">
    <property type="entry name" value="Zn2/Cys6 DNA-binding domain"/>
    <property type="match status" value="1"/>
</dbReference>
<dbReference type="AlphaFoldDB" id="A0A9P6W9Z2"/>
<evidence type="ECO:0000313" key="17">
    <source>
        <dbReference type="EMBL" id="KAG0666825.1"/>
    </source>
</evidence>
<keyword evidence="5" id="KW-0479">Metal-binding</keyword>
<evidence type="ECO:0000256" key="4">
    <source>
        <dbReference type="ARBA" id="ARBA00022491"/>
    </source>
</evidence>
<dbReference type="GO" id="GO:0008270">
    <property type="term" value="F:zinc ion binding"/>
    <property type="evidence" value="ECO:0007669"/>
    <property type="project" value="InterPro"/>
</dbReference>
<organism evidence="17 18">
    <name type="scientific">Maudiozyma exigua</name>
    <name type="common">Yeast</name>
    <name type="synonym">Kazachstania exigua</name>
    <dbReference type="NCBI Taxonomy" id="34358"/>
    <lineage>
        <taxon>Eukaryota</taxon>
        <taxon>Fungi</taxon>
        <taxon>Dikarya</taxon>
        <taxon>Ascomycota</taxon>
        <taxon>Saccharomycotina</taxon>
        <taxon>Saccharomycetes</taxon>
        <taxon>Saccharomycetales</taxon>
        <taxon>Saccharomycetaceae</taxon>
        <taxon>Maudiozyma</taxon>
    </lineage>
</organism>
<evidence type="ECO:0000313" key="18">
    <source>
        <dbReference type="Proteomes" id="UP000750334"/>
    </source>
</evidence>
<evidence type="ECO:0000256" key="13">
    <source>
        <dbReference type="ARBA" id="ARBA00038234"/>
    </source>
</evidence>
<dbReference type="SMART" id="SM00066">
    <property type="entry name" value="GAL4"/>
    <property type="match status" value="1"/>
</dbReference>
<evidence type="ECO:0000256" key="6">
    <source>
        <dbReference type="ARBA" id="ARBA00022833"/>
    </source>
</evidence>
<dbReference type="InterPro" id="IPR001138">
    <property type="entry name" value="Zn2Cys6_DnaBD"/>
</dbReference>
<keyword evidence="18" id="KW-1185">Reference proteome</keyword>
<dbReference type="PANTHER" id="PTHR31069:SF33">
    <property type="entry name" value="OLEATE ACTIVATED TRANSCRIPTION FACTOR 3"/>
    <property type="match status" value="1"/>
</dbReference>
<comment type="similarity">
    <text evidence="13">Belongs to the OAF3 family.</text>
</comment>
<evidence type="ECO:0000256" key="15">
    <source>
        <dbReference type="SAM" id="MobiDB-lite"/>
    </source>
</evidence>
<dbReference type="OrthoDB" id="2406834at2759"/>
<evidence type="ECO:0000256" key="8">
    <source>
        <dbReference type="ARBA" id="ARBA00023125"/>
    </source>
</evidence>
<dbReference type="CDD" id="cd00067">
    <property type="entry name" value="GAL4"/>
    <property type="match status" value="1"/>
</dbReference>
<feature type="region of interest" description="Disordered" evidence="15">
    <location>
        <begin position="63"/>
        <end position="110"/>
    </location>
</feature>
<evidence type="ECO:0000256" key="12">
    <source>
        <dbReference type="ARBA" id="ARBA00037679"/>
    </source>
</evidence>
<gene>
    <name evidence="17" type="primary">OAF3</name>
    <name evidence="17" type="ORF">C6P45_000197</name>
</gene>
<dbReference type="Pfam" id="PF00172">
    <property type="entry name" value="Zn_clus"/>
    <property type="match status" value="1"/>
</dbReference>
<name>A0A9P6W9Z2_MAUEX</name>
<dbReference type="GO" id="GO:0000978">
    <property type="term" value="F:RNA polymerase II cis-regulatory region sequence-specific DNA binding"/>
    <property type="evidence" value="ECO:0007669"/>
    <property type="project" value="TreeGrafter"/>
</dbReference>
<keyword evidence="8" id="KW-0238">DNA-binding</keyword>
<comment type="caution">
    <text evidence="17">The sequence shown here is derived from an EMBL/GenBank/DDBJ whole genome shotgun (WGS) entry which is preliminary data.</text>
</comment>
<keyword evidence="6" id="KW-0862">Zinc</keyword>
<evidence type="ECO:0000256" key="14">
    <source>
        <dbReference type="ARBA" id="ARBA00040584"/>
    </source>
</evidence>
<sequence length="911" mass="105995">MASEPKESIVRKRRNRRTVVCTNCRKRKSKCDKDTPCNTCKKYGDSDTCVYVASPDAKPIATKKEKKTNKVKKTKARSTVSTRTPSSSLDLLAQSSLSTNTSERTSSNNTKIPNLIQDQLSEVVTSAELPILIDNNGTNFVDFIPSGHYLEAKRSATTIFSLFTDISMEHRDPYLTNMIRFRSIAIKKTMNKFQETTKIKGINPNLPNSFIPLSTFDRDDIETNKANDPTSGNFSRYHKQLFEKFAKYRKDSKIKCTDDEYLTKIVLPDKELFNNEIIPIFTTHILHMMPFVNMDVLQYEINTLYKDVETNKKLDIKKFDHMVYSIVLLITILVQLSLKFQKTSLTLFTNVLALDTTRYIAIVSHFLFQMKVLRKCTLLQLYCLMLLRFYFWCAPEDGDGTEAQHNRVLMGTIISSAKEMGINWSCFSNEKYFFKITDGTRPSFEHMKPEEYKEVFRSMWAVILFWDRKMGLINGQECFIAKTFPVDLSKLEHLPSWYTRVVYIDSLLLKINDIINDSPSKLNINMLETYYNRVANEHQNLKASDDKGPFQFTNALDFEFEWMLDLFKLSITHAKMVSYEYSINVVKYHESAQQLWDLLVIIAQKCYIYFYESHKMNINPFNQFYTNRIVEIISNKLCVLIPAFILRFSRMNKSFETRKFLCKFFFAVASMYFNEFSADYYRCFRKMFTAKIVYKILDRPADRDPWEIILRFLIGELKSRKQHKEEENEKKDTLLKELVPLVDKMSKFYENDPDLKSRTDFVEKWNTEIYPIGRFDTNFEMNFREEILTLFLDDRYSKGFNLFASFYDNTSCKLSNDVDSSLKPKTGDQRIVSTPGALFTAGHGESPLFDSTSVSTMSGASTSRMGSSTTCSPGLGNLSTEEYNLLMDRQFGNLDLLDDIFDPLDFISYFN</sequence>
<keyword evidence="4" id="KW-0678">Repressor</keyword>
<dbReference type="InterPro" id="IPR050675">
    <property type="entry name" value="OAF3"/>
</dbReference>
<dbReference type="PROSITE" id="PS00463">
    <property type="entry name" value="ZN2_CY6_FUNGAL_1"/>
    <property type="match status" value="1"/>
</dbReference>
<keyword evidence="11" id="KW-0539">Nucleus</keyword>
<dbReference type="EMBL" id="PUHR01000102">
    <property type="protein sequence ID" value="KAG0666825.1"/>
    <property type="molecule type" value="Genomic_DNA"/>
</dbReference>
<keyword evidence="9" id="KW-0496">Mitochondrion</keyword>
<evidence type="ECO:0000256" key="11">
    <source>
        <dbReference type="ARBA" id="ARBA00023242"/>
    </source>
</evidence>
<evidence type="ECO:0000256" key="3">
    <source>
        <dbReference type="ARBA" id="ARBA00022490"/>
    </source>
</evidence>
<protein>
    <recommendedName>
        <fullName evidence="14">Oleate activated transcription factor 3</fullName>
    </recommendedName>
</protein>
<dbReference type="GO" id="GO:0005739">
    <property type="term" value="C:mitochondrion"/>
    <property type="evidence" value="ECO:0007669"/>
    <property type="project" value="UniProtKB-SubCell"/>
</dbReference>
<feature type="domain" description="Zn(2)-C6 fungal-type" evidence="16">
    <location>
        <begin position="20"/>
        <end position="51"/>
    </location>
</feature>
<evidence type="ECO:0000256" key="5">
    <source>
        <dbReference type="ARBA" id="ARBA00022723"/>
    </source>
</evidence>
<dbReference type="GO" id="GO:0005634">
    <property type="term" value="C:nucleus"/>
    <property type="evidence" value="ECO:0007669"/>
    <property type="project" value="TreeGrafter"/>
</dbReference>
<dbReference type="GO" id="GO:0000981">
    <property type="term" value="F:DNA-binding transcription factor activity, RNA polymerase II-specific"/>
    <property type="evidence" value="ECO:0007669"/>
    <property type="project" value="InterPro"/>
</dbReference>
<keyword evidence="10" id="KW-0804">Transcription</keyword>
<dbReference type="InterPro" id="IPR036864">
    <property type="entry name" value="Zn2-C6_fun-type_DNA-bd_sf"/>
</dbReference>
<evidence type="ECO:0000256" key="10">
    <source>
        <dbReference type="ARBA" id="ARBA00023163"/>
    </source>
</evidence>
<evidence type="ECO:0000259" key="16">
    <source>
        <dbReference type="PROSITE" id="PS50048"/>
    </source>
</evidence>
<keyword evidence="3" id="KW-0963">Cytoplasm</keyword>
<feature type="compositionally biased region" description="Basic residues" evidence="15">
    <location>
        <begin position="64"/>
        <end position="76"/>
    </location>
</feature>
<evidence type="ECO:0000256" key="2">
    <source>
        <dbReference type="ARBA" id="ARBA00004496"/>
    </source>
</evidence>
<comment type="subcellular location">
    <subcellularLocation>
        <location evidence="2">Cytoplasm</location>
    </subcellularLocation>
    <subcellularLocation>
        <location evidence="1">Mitochondrion</location>
    </subcellularLocation>
</comment>
<reference evidence="17 18" key="1">
    <citation type="submission" date="2020-11" db="EMBL/GenBank/DDBJ databases">
        <title>Kefir isolates.</title>
        <authorList>
            <person name="Marcisauskas S."/>
            <person name="Kim Y."/>
            <person name="Blasche S."/>
        </authorList>
    </citation>
    <scope>NUCLEOTIDE SEQUENCE [LARGE SCALE GENOMIC DNA]</scope>
    <source>
        <strain evidence="17 18">OG2</strain>
    </source>
</reference>
<accession>A0A9P6W9Z2</accession>
<dbReference type="Proteomes" id="UP000750334">
    <property type="component" value="Unassembled WGS sequence"/>
</dbReference>
<keyword evidence="7" id="KW-0805">Transcription regulation</keyword>
<feature type="compositionally biased region" description="Low complexity" evidence="15">
    <location>
        <begin position="77"/>
        <end position="110"/>
    </location>
</feature>
<dbReference type="GO" id="GO:0045944">
    <property type="term" value="P:positive regulation of transcription by RNA polymerase II"/>
    <property type="evidence" value="ECO:0007669"/>
    <property type="project" value="TreeGrafter"/>
</dbReference>
<comment type="function">
    <text evidence="12">Transcriptional inhibitor with a significantly increased number of target genes in response to oleate.</text>
</comment>
<dbReference type="Gene3D" id="4.10.240.10">
    <property type="entry name" value="Zn(2)-C6 fungal-type DNA-binding domain"/>
    <property type="match status" value="1"/>
</dbReference>
<evidence type="ECO:0000256" key="7">
    <source>
        <dbReference type="ARBA" id="ARBA00023015"/>
    </source>
</evidence>
<proteinExistence type="inferred from homology"/>
<dbReference type="PROSITE" id="PS50048">
    <property type="entry name" value="ZN2_CY6_FUNGAL_2"/>
    <property type="match status" value="1"/>
</dbReference>